<evidence type="ECO:0000259" key="7">
    <source>
        <dbReference type="PROSITE" id="PS50048"/>
    </source>
</evidence>
<dbReference type="STRING" id="1081109.A0A168D691"/>
<evidence type="ECO:0000256" key="5">
    <source>
        <dbReference type="ARBA" id="ARBA00023242"/>
    </source>
</evidence>
<dbReference type="SMART" id="SM00066">
    <property type="entry name" value="GAL4"/>
    <property type="match status" value="1"/>
</dbReference>
<keyword evidence="1" id="KW-0479">Metal-binding</keyword>
<dbReference type="CDD" id="cd12148">
    <property type="entry name" value="fungal_TF_MHR"/>
    <property type="match status" value="1"/>
</dbReference>
<dbReference type="GO" id="GO:0008270">
    <property type="term" value="F:zinc ion binding"/>
    <property type="evidence" value="ECO:0007669"/>
    <property type="project" value="InterPro"/>
</dbReference>
<dbReference type="EMBL" id="AZGY01000006">
    <property type="protein sequence ID" value="KZZ97405.1"/>
    <property type="molecule type" value="Genomic_DNA"/>
</dbReference>
<dbReference type="OrthoDB" id="5426978at2759"/>
<keyword evidence="5" id="KW-0539">Nucleus</keyword>
<gene>
    <name evidence="8" type="ORF">AAL_03369</name>
</gene>
<keyword evidence="4" id="KW-0804">Transcription</keyword>
<evidence type="ECO:0000256" key="6">
    <source>
        <dbReference type="SAM" id="MobiDB-lite"/>
    </source>
</evidence>
<dbReference type="Gene3D" id="4.10.240.10">
    <property type="entry name" value="Zn(2)-C6 fungal-type DNA-binding domain"/>
    <property type="match status" value="1"/>
</dbReference>
<dbReference type="InterPro" id="IPR050797">
    <property type="entry name" value="Carb_Metab_Trans_Reg"/>
</dbReference>
<dbReference type="Proteomes" id="UP000078544">
    <property type="component" value="Unassembled WGS sequence"/>
</dbReference>
<feature type="region of interest" description="Disordered" evidence="6">
    <location>
        <begin position="288"/>
        <end position="329"/>
    </location>
</feature>
<dbReference type="GO" id="GO:0000981">
    <property type="term" value="F:DNA-binding transcription factor activity, RNA polymerase II-specific"/>
    <property type="evidence" value="ECO:0007669"/>
    <property type="project" value="InterPro"/>
</dbReference>
<evidence type="ECO:0000256" key="2">
    <source>
        <dbReference type="ARBA" id="ARBA00023015"/>
    </source>
</evidence>
<evidence type="ECO:0000256" key="1">
    <source>
        <dbReference type="ARBA" id="ARBA00022723"/>
    </source>
</evidence>
<dbReference type="PROSITE" id="PS00463">
    <property type="entry name" value="ZN2_CY6_FUNGAL_1"/>
    <property type="match status" value="1"/>
</dbReference>
<feature type="compositionally biased region" description="Polar residues" evidence="6">
    <location>
        <begin position="64"/>
        <end position="76"/>
    </location>
</feature>
<keyword evidence="3" id="KW-0238">DNA-binding</keyword>
<organism evidence="8 9">
    <name type="scientific">Moelleriella libera RCEF 2490</name>
    <dbReference type="NCBI Taxonomy" id="1081109"/>
    <lineage>
        <taxon>Eukaryota</taxon>
        <taxon>Fungi</taxon>
        <taxon>Dikarya</taxon>
        <taxon>Ascomycota</taxon>
        <taxon>Pezizomycotina</taxon>
        <taxon>Sordariomycetes</taxon>
        <taxon>Hypocreomycetidae</taxon>
        <taxon>Hypocreales</taxon>
        <taxon>Clavicipitaceae</taxon>
        <taxon>Moelleriella</taxon>
    </lineage>
</organism>
<accession>A0A168D691</accession>
<protein>
    <submittedName>
        <fullName evidence="8">C6 finger domain-containing protein</fullName>
    </submittedName>
</protein>
<dbReference type="AlphaFoldDB" id="A0A168D691"/>
<name>A0A168D691_9HYPO</name>
<dbReference type="InterPro" id="IPR001138">
    <property type="entry name" value="Zn2Cys6_DnaBD"/>
</dbReference>
<proteinExistence type="predicted"/>
<dbReference type="PANTHER" id="PTHR31668">
    <property type="entry name" value="GLUCOSE TRANSPORT TRANSCRIPTION REGULATOR RGT1-RELATED-RELATED"/>
    <property type="match status" value="1"/>
</dbReference>
<feature type="region of interest" description="Disordered" evidence="6">
    <location>
        <begin position="256"/>
        <end position="275"/>
    </location>
</feature>
<feature type="region of interest" description="Disordered" evidence="6">
    <location>
        <begin position="106"/>
        <end position="139"/>
    </location>
</feature>
<dbReference type="GO" id="GO:0003677">
    <property type="term" value="F:DNA binding"/>
    <property type="evidence" value="ECO:0007669"/>
    <property type="project" value="UniProtKB-KW"/>
</dbReference>
<evidence type="ECO:0000256" key="3">
    <source>
        <dbReference type="ARBA" id="ARBA00023125"/>
    </source>
</evidence>
<dbReference type="CDD" id="cd00067">
    <property type="entry name" value="GAL4"/>
    <property type="match status" value="1"/>
</dbReference>
<sequence length="726" mass="78249">MGSGRGGVAEDTSGLTYPSPGAEAIDSGPFYNSSNRDGNTEIQDQAEQHAVAGTQGQEQGQEQPHTISQPPSSPSNHVPRPANLEELQLAAQLGQGLASAAMLSATDPHMNADDPNLRTIMPHPVAGPEQHHAPSYAQEPPSADAIIQHQMPVAIGPPPQYPMVDGIPPRKRSKVSRACDTCRRKKIKCDAPTDSGETPCSSCARSKEPCLFSRVPQKRGPSKGYIKELADRIHSIENKLESDGNLSQDDIDKLFATDRSRQSNGPEDNVRKRPFSSISAADLVASHGARQAPWGSPAPGANDGFDQGYHNTSLAPHPEPPKVDDTTNNVPVETTDAGMLGEDEAAELDEQAYHDFLVSVQPVYPILPDDRNRLLSLLSQAAPAVKTAFRLALPSVGHPSSGDAKIASSLLHEWENSDAPRNRATDIVHAQAILMLIIDADWRATSTLPFLLARGVALANSMKIWKPPSVEVFVSHDCDEQLCVRLWWSMVLLDRWHAAGNGQLPFIPDRSAVPPAGLENVVGEVCFYLLRLSKLLTRVSFVISTLQTGANAADPCMAAILTDYIENYREDLPAHIDAAAYPMIHLAYWHCRLLVTLLTPGVSSKEILWPTKELAHLLSVSTELKSPLINHFVSLAAMALGGLATSDVMQDEVLAIVRDITEKPSGGHWDPVRERLGELLRAPSSPGPDALAIQGLQHLADLATAHEPEDTPIGSNLATGYLDAAT</sequence>
<keyword evidence="2" id="KW-0805">Transcription regulation</keyword>
<dbReference type="PROSITE" id="PS50048">
    <property type="entry name" value="ZN2_CY6_FUNGAL_2"/>
    <property type="match status" value="1"/>
</dbReference>
<feature type="region of interest" description="Disordered" evidence="6">
    <location>
        <begin position="707"/>
        <end position="726"/>
    </location>
</feature>
<comment type="caution">
    <text evidence="8">The sequence shown here is derived from an EMBL/GenBank/DDBJ whole genome shotgun (WGS) entry which is preliminary data.</text>
</comment>
<dbReference type="Pfam" id="PF00172">
    <property type="entry name" value="Zn_clus"/>
    <property type="match status" value="1"/>
</dbReference>
<feature type="region of interest" description="Disordered" evidence="6">
    <location>
        <begin position="1"/>
        <end position="80"/>
    </location>
</feature>
<evidence type="ECO:0000313" key="8">
    <source>
        <dbReference type="EMBL" id="KZZ97405.1"/>
    </source>
</evidence>
<evidence type="ECO:0000256" key="4">
    <source>
        <dbReference type="ARBA" id="ARBA00023163"/>
    </source>
</evidence>
<feature type="domain" description="Zn(2)-C6 fungal-type" evidence="7">
    <location>
        <begin position="178"/>
        <end position="212"/>
    </location>
</feature>
<dbReference type="InterPro" id="IPR036864">
    <property type="entry name" value="Zn2-C6_fun-type_DNA-bd_sf"/>
</dbReference>
<keyword evidence="9" id="KW-1185">Reference proteome</keyword>
<evidence type="ECO:0000313" key="9">
    <source>
        <dbReference type="Proteomes" id="UP000078544"/>
    </source>
</evidence>
<reference evidence="8 9" key="1">
    <citation type="journal article" date="2016" name="Genome Biol. Evol.">
        <title>Divergent and convergent evolution of fungal pathogenicity.</title>
        <authorList>
            <person name="Shang Y."/>
            <person name="Xiao G."/>
            <person name="Zheng P."/>
            <person name="Cen K."/>
            <person name="Zhan S."/>
            <person name="Wang C."/>
        </authorList>
    </citation>
    <scope>NUCLEOTIDE SEQUENCE [LARGE SCALE GENOMIC DNA]</scope>
    <source>
        <strain evidence="8 9">RCEF 2490</strain>
    </source>
</reference>
<feature type="compositionally biased region" description="Polar residues" evidence="6">
    <location>
        <begin position="30"/>
        <end position="45"/>
    </location>
</feature>
<dbReference type="SUPFAM" id="SSF57701">
    <property type="entry name" value="Zn2/Cys6 DNA-binding domain"/>
    <property type="match status" value="1"/>
</dbReference>
<dbReference type="PANTHER" id="PTHR31668:SF26">
    <property type="entry name" value="GLUCOSE TRANSPORT TRANSCRIPTION REGULATOR RGT1-RELATED"/>
    <property type="match status" value="1"/>
</dbReference>